<evidence type="ECO:0000313" key="5">
    <source>
        <dbReference type="EMBL" id="MDC0670293.1"/>
    </source>
</evidence>
<reference evidence="5 6" key="1">
    <citation type="submission" date="2022-11" db="EMBL/GenBank/DDBJ databases">
        <title>Minimal conservation of predation-associated metabolite biosynthetic gene clusters underscores biosynthetic potential of Myxococcota including descriptions for ten novel species: Archangium lansinium sp. nov., Myxococcus landrumus sp. nov., Nannocystis bai.</title>
        <authorList>
            <person name="Ahearne A."/>
            <person name="Stevens C."/>
            <person name="Dowd S."/>
        </authorList>
    </citation>
    <scope>NUCLEOTIDE SEQUENCE [LARGE SCALE GENOMIC DNA]</scope>
    <source>
        <strain evidence="5 6">NCELM</strain>
    </source>
</reference>
<dbReference type="Pfam" id="PF00436">
    <property type="entry name" value="SSB"/>
    <property type="match status" value="1"/>
</dbReference>
<protein>
    <recommendedName>
        <fullName evidence="2 3">Single-stranded DNA-binding protein</fullName>
        <shortName evidence="2">SSB</shortName>
    </recommendedName>
</protein>
<dbReference type="HAMAP" id="MF_00984">
    <property type="entry name" value="SSB"/>
    <property type="match status" value="1"/>
</dbReference>
<dbReference type="Gene3D" id="2.40.50.140">
    <property type="entry name" value="Nucleic acid-binding proteins"/>
    <property type="match status" value="1"/>
</dbReference>
<accession>A0ABT5B9A4</accession>
<dbReference type="InterPro" id="IPR000424">
    <property type="entry name" value="Primosome_PriB/ssb"/>
</dbReference>
<keyword evidence="2" id="KW-0234">DNA repair</keyword>
<keyword evidence="2" id="KW-0235">DNA replication</keyword>
<dbReference type="RefSeq" id="WP_272000109.1">
    <property type="nucleotide sequence ID" value="NZ_JAQNDN010000010.1"/>
</dbReference>
<dbReference type="PANTHER" id="PTHR10302:SF27">
    <property type="entry name" value="SINGLE-STRANDED DNA-BINDING PROTEIN"/>
    <property type="match status" value="1"/>
</dbReference>
<feature type="compositionally biased region" description="Gly residues" evidence="4">
    <location>
        <begin position="222"/>
        <end position="273"/>
    </location>
</feature>
<dbReference type="InterPro" id="IPR012340">
    <property type="entry name" value="NA-bd_OB-fold"/>
</dbReference>
<sequence length="292" mass="29700">MRKVKRSEPHRQPVAHERAQESPRRSGGLDFFHAACKQAAAPSDLPVGGSFAYTTTRAPLVIAPRGPARPPRKEQSNLMAGVNKAIVLGRLGRDPELRYMQNGQPVCKLNVATSRKYQNKNNETVEETEWHRITVWGKQAEHCNNFLTKGREVYVEGRLRTSSYDKEGQKHYTTEIVADTVQFIGGRGEGGGGGGEGGGGAGGGGGGGYGGGGGGNRGGGGAGGYNRGGGAGGGNRGGGGGGYNRGGGGGGGFGGGGGGFDEEGGGGGGGGGSEPYDNNYMPSDPGDDDIPF</sequence>
<feature type="compositionally biased region" description="Basic and acidic residues" evidence="4">
    <location>
        <begin position="1"/>
        <end position="24"/>
    </location>
</feature>
<keyword evidence="1 2" id="KW-0238">DNA-binding</keyword>
<feature type="short sequence motif" description="Important for interaction with partner proteins" evidence="2">
    <location>
        <begin position="287"/>
        <end position="292"/>
    </location>
</feature>
<name>A0ABT5B9A4_9BACT</name>
<proteinExistence type="inferred from homology"/>
<comment type="function">
    <text evidence="2">Plays an important role in DNA replication, recombination and repair. Binds to ssDNA and to an array of partner proteins to recruit them to their sites of action during DNA metabolism.</text>
</comment>
<comment type="caution">
    <text evidence="5">The sequence shown here is derived from an EMBL/GenBank/DDBJ whole genome shotgun (WGS) entry which is preliminary data.</text>
</comment>
<keyword evidence="2" id="KW-0233">DNA recombination</keyword>
<gene>
    <name evidence="5" type="primary">ssb</name>
    <name evidence="5" type="ORF">POL58_21235</name>
</gene>
<comment type="caution">
    <text evidence="2">Lacks conserved residue(s) required for the propagation of feature annotation.</text>
</comment>
<organism evidence="5 6">
    <name type="scientific">Nannocystis radixulma</name>
    <dbReference type="NCBI Taxonomy" id="2995305"/>
    <lineage>
        <taxon>Bacteria</taxon>
        <taxon>Pseudomonadati</taxon>
        <taxon>Myxococcota</taxon>
        <taxon>Polyangia</taxon>
        <taxon>Nannocystales</taxon>
        <taxon>Nannocystaceae</taxon>
        <taxon>Nannocystis</taxon>
    </lineage>
</organism>
<feature type="region of interest" description="Disordered" evidence="4">
    <location>
        <begin position="1"/>
        <end position="28"/>
    </location>
</feature>
<dbReference type="SUPFAM" id="SSF50249">
    <property type="entry name" value="Nucleic acid-binding proteins"/>
    <property type="match status" value="1"/>
</dbReference>
<evidence type="ECO:0000256" key="4">
    <source>
        <dbReference type="SAM" id="MobiDB-lite"/>
    </source>
</evidence>
<dbReference type="PROSITE" id="PS50935">
    <property type="entry name" value="SSB"/>
    <property type="match status" value="1"/>
</dbReference>
<dbReference type="PANTHER" id="PTHR10302">
    <property type="entry name" value="SINGLE-STRANDED DNA-BINDING PROTEIN"/>
    <property type="match status" value="1"/>
</dbReference>
<dbReference type="InterPro" id="IPR011344">
    <property type="entry name" value="ssDNA-bd"/>
</dbReference>
<evidence type="ECO:0000256" key="2">
    <source>
        <dbReference type="HAMAP-Rule" id="MF_00984"/>
    </source>
</evidence>
<dbReference type="NCBIfam" id="TIGR00621">
    <property type="entry name" value="ssb"/>
    <property type="match status" value="1"/>
</dbReference>
<evidence type="ECO:0000256" key="1">
    <source>
        <dbReference type="ARBA" id="ARBA00023125"/>
    </source>
</evidence>
<comment type="subunit">
    <text evidence="2">Homotetramer.</text>
</comment>
<dbReference type="CDD" id="cd04496">
    <property type="entry name" value="SSB_OBF"/>
    <property type="match status" value="1"/>
</dbReference>
<dbReference type="EMBL" id="JAQNDN010000010">
    <property type="protein sequence ID" value="MDC0670293.1"/>
    <property type="molecule type" value="Genomic_DNA"/>
</dbReference>
<evidence type="ECO:0000256" key="3">
    <source>
        <dbReference type="RuleBase" id="RU000524"/>
    </source>
</evidence>
<keyword evidence="6" id="KW-1185">Reference proteome</keyword>
<dbReference type="Proteomes" id="UP001217838">
    <property type="component" value="Unassembled WGS sequence"/>
</dbReference>
<keyword evidence="2" id="KW-0227">DNA damage</keyword>
<evidence type="ECO:0000313" key="6">
    <source>
        <dbReference type="Proteomes" id="UP001217838"/>
    </source>
</evidence>
<dbReference type="GO" id="GO:0003677">
    <property type="term" value="F:DNA binding"/>
    <property type="evidence" value="ECO:0007669"/>
    <property type="project" value="UniProtKB-KW"/>
</dbReference>
<feature type="region of interest" description="Disordered" evidence="4">
    <location>
        <begin position="222"/>
        <end position="292"/>
    </location>
</feature>